<evidence type="ECO:0000256" key="3">
    <source>
        <dbReference type="PROSITE-ProRule" id="PRU01331"/>
    </source>
</evidence>
<dbReference type="InterPro" id="IPR014746">
    <property type="entry name" value="Gln_synth/guanido_kin_cat_dom"/>
</dbReference>
<keyword evidence="7" id="KW-1185">Reference proteome</keyword>
<comment type="caution">
    <text evidence="6">The sequence shown here is derived from an EMBL/GenBank/DDBJ whole genome shotgun (WGS) entry which is preliminary data.</text>
</comment>
<dbReference type="EC" id="6.3.1.2" evidence="2"/>
<dbReference type="Pfam" id="PF00120">
    <property type="entry name" value="Gln-synt_C"/>
    <property type="match status" value="1"/>
</dbReference>
<comment type="similarity">
    <text evidence="1 3 4">Belongs to the glutamine synthetase family.</text>
</comment>
<proteinExistence type="inferred from homology"/>
<protein>
    <recommendedName>
        <fullName evidence="2">glutamine synthetase</fullName>
        <ecNumber evidence="2">6.3.1.2</ecNumber>
    </recommendedName>
</protein>
<dbReference type="GO" id="GO:0004356">
    <property type="term" value="F:glutamine synthetase activity"/>
    <property type="evidence" value="ECO:0007669"/>
    <property type="project" value="UniProtKB-EC"/>
</dbReference>
<dbReference type="InterPro" id="IPR008146">
    <property type="entry name" value="Gln_synth_cat_dom"/>
</dbReference>
<name>G9YFK4_9FIRM</name>
<dbReference type="PATRIC" id="fig|861450.3.peg.398"/>
<dbReference type="PANTHER" id="PTHR43407">
    <property type="entry name" value="GLUTAMINE SYNTHETASE"/>
    <property type="match status" value="1"/>
</dbReference>
<evidence type="ECO:0000256" key="4">
    <source>
        <dbReference type="RuleBase" id="RU000384"/>
    </source>
</evidence>
<dbReference type="AlphaFoldDB" id="G9YFK4"/>
<dbReference type="PROSITE" id="PS51987">
    <property type="entry name" value="GS_CATALYTIC"/>
    <property type="match status" value="1"/>
</dbReference>
<dbReference type="Proteomes" id="UP000005481">
    <property type="component" value="Unassembled WGS sequence"/>
</dbReference>
<evidence type="ECO:0000256" key="2">
    <source>
        <dbReference type="ARBA" id="ARBA00012937"/>
    </source>
</evidence>
<dbReference type="HOGENOM" id="CLU_432584_0_0_9"/>
<feature type="domain" description="GS catalytic" evidence="5">
    <location>
        <begin position="133"/>
        <end position="557"/>
    </location>
</feature>
<dbReference type="STRING" id="861450.HMPREF0080_00416"/>
<accession>G9YFK4</accession>
<reference evidence="6 7" key="1">
    <citation type="submission" date="2011-08" db="EMBL/GenBank/DDBJ databases">
        <authorList>
            <person name="Weinstock G."/>
            <person name="Sodergren E."/>
            <person name="Clifton S."/>
            <person name="Fulton L."/>
            <person name="Fulton B."/>
            <person name="Courtney L."/>
            <person name="Fronick C."/>
            <person name="Harrison M."/>
            <person name="Strong C."/>
            <person name="Farmer C."/>
            <person name="Delahaunty K."/>
            <person name="Markovic C."/>
            <person name="Hall O."/>
            <person name="Minx P."/>
            <person name="Tomlinson C."/>
            <person name="Mitreva M."/>
            <person name="Hou S."/>
            <person name="Chen J."/>
            <person name="Wollam A."/>
            <person name="Pepin K.H."/>
            <person name="Johnson M."/>
            <person name="Bhonagiri V."/>
            <person name="Zhang X."/>
            <person name="Suruliraj S."/>
            <person name="Warren W."/>
            <person name="Chinwalla A."/>
            <person name="Mardis E.R."/>
            <person name="Wilson R.K."/>
        </authorList>
    </citation>
    <scope>NUCLEOTIDE SEQUENCE [LARGE SCALE GENOMIC DNA]</scope>
    <source>
        <strain evidence="6 7">F0357</strain>
    </source>
</reference>
<dbReference type="eggNOG" id="COG0174">
    <property type="taxonomic scope" value="Bacteria"/>
</dbReference>
<evidence type="ECO:0000313" key="6">
    <source>
        <dbReference type="EMBL" id="EHM43018.1"/>
    </source>
</evidence>
<dbReference type="SMART" id="SM01230">
    <property type="entry name" value="Gln-synt_C"/>
    <property type="match status" value="1"/>
</dbReference>
<evidence type="ECO:0000313" key="7">
    <source>
        <dbReference type="Proteomes" id="UP000005481"/>
    </source>
</evidence>
<dbReference type="GO" id="GO:0016020">
    <property type="term" value="C:membrane"/>
    <property type="evidence" value="ECO:0007669"/>
    <property type="project" value="TreeGrafter"/>
</dbReference>
<dbReference type="GO" id="GO:0006542">
    <property type="term" value="P:glutamine biosynthetic process"/>
    <property type="evidence" value="ECO:0007669"/>
    <property type="project" value="TreeGrafter"/>
</dbReference>
<dbReference type="PANTHER" id="PTHR43407:SF1">
    <property type="entry name" value="LENGSIN"/>
    <property type="match status" value="1"/>
</dbReference>
<organism evidence="6 7">
    <name type="scientific">Anaeroglobus geminatus F0357</name>
    <dbReference type="NCBI Taxonomy" id="861450"/>
    <lineage>
        <taxon>Bacteria</taxon>
        <taxon>Bacillati</taxon>
        <taxon>Bacillota</taxon>
        <taxon>Negativicutes</taxon>
        <taxon>Veillonellales</taxon>
        <taxon>Veillonellaceae</taxon>
        <taxon>Anaeroglobus</taxon>
    </lineage>
</organism>
<keyword evidence="6" id="KW-0436">Ligase</keyword>
<gene>
    <name evidence="6" type="ORF">HMPREF0080_00416</name>
</gene>
<dbReference type="EMBL" id="AGCJ01000013">
    <property type="protein sequence ID" value="EHM43018.1"/>
    <property type="molecule type" value="Genomic_DNA"/>
</dbReference>
<dbReference type="Gene3D" id="3.30.590.10">
    <property type="entry name" value="Glutamine synthetase/guanido kinase, catalytic domain"/>
    <property type="match status" value="1"/>
</dbReference>
<dbReference type="GO" id="GO:0005737">
    <property type="term" value="C:cytoplasm"/>
    <property type="evidence" value="ECO:0007669"/>
    <property type="project" value="TreeGrafter"/>
</dbReference>
<dbReference type="SUPFAM" id="SSF55931">
    <property type="entry name" value="Glutamine synthetase/guanido kinase"/>
    <property type="match status" value="1"/>
</dbReference>
<sequence length="634" mass="70688">MMNREGLLYVIPAGQYGKEGILALLEQHREIKFVSLVGVDLAGNDTDEKIPISVFFAGYESFFDGSAFQTDGSSVVLPGIATLSNARVDIKADPSVNWFVDYNDGNLDEETGKPVGTLRIPSFLEHATGFIDSRSILRNTTDYVGEEILKLVKKHGISGLSVNSDDIEKIVFTTATELEFWVKSPSQDVASRKLSASQKLQEQYWQRTHGVVRTALEQAVERLEKYGLEPEMGHKEVGGIKAHIDDSGKLIFVLEQLEVDWKFSSDPVQTADNEIQARIIIREAFRENGLDVTFQAKPIHGVAGSGEHTHIGIGAVLKNGGYINLFNPDDMQKEFLSAVGYGSIMGILKHYEVINPFISATTDSLNRLKPGFEAPVCIVAALGGETPDVPTRNRSILAGLIRNAASPKATRIEMRAPNPFTNTYIALALFYLAALDGIRYALNGGKTTAELLAELSKNVGDDADYLEKNRAYRSEVDVFENFTEEERNVMFGKAPATVWENFKALTLYPEKIDALACPVFERRVMESFKQGALMRWALELQYRIVPDNLERVINAKALHIDGDTNPLEIERWKVINALRTELGRDTDKSLSVFTQIKHALAAKDYDKASELQVLMSRKMNELNDLYYEYSHNAF</sequence>
<evidence type="ECO:0000256" key="1">
    <source>
        <dbReference type="ARBA" id="ARBA00009897"/>
    </source>
</evidence>
<evidence type="ECO:0000259" key="5">
    <source>
        <dbReference type="PROSITE" id="PS51987"/>
    </source>
</evidence>
<dbReference type="GO" id="GO:0019740">
    <property type="term" value="P:nitrogen utilization"/>
    <property type="evidence" value="ECO:0007669"/>
    <property type="project" value="TreeGrafter"/>
</dbReference>